<feature type="compositionally biased region" description="Pro residues" evidence="11">
    <location>
        <begin position="204"/>
        <end position="217"/>
    </location>
</feature>
<dbReference type="AlphaFoldDB" id="A0A2P9AKB6"/>
<feature type="binding site" evidence="10">
    <location>
        <begin position="462"/>
        <end position="466"/>
    </location>
    <ligand>
        <name>GTP</name>
        <dbReference type="ChEBI" id="CHEBI:37565"/>
    </ligand>
</feature>
<feature type="compositionally biased region" description="Pro residues" evidence="11">
    <location>
        <begin position="108"/>
        <end position="117"/>
    </location>
</feature>
<organism evidence="13 14">
    <name type="scientific">Mesorhizobium delmotii</name>
    <dbReference type="NCBI Taxonomy" id="1631247"/>
    <lineage>
        <taxon>Bacteria</taxon>
        <taxon>Pseudomonadati</taxon>
        <taxon>Pseudomonadota</taxon>
        <taxon>Alphaproteobacteria</taxon>
        <taxon>Hyphomicrobiales</taxon>
        <taxon>Phyllobacteriaceae</taxon>
        <taxon>Mesorhizobium</taxon>
    </lineage>
</organism>
<feature type="binding site" evidence="10">
    <location>
        <begin position="526"/>
        <end position="529"/>
    </location>
    <ligand>
        <name>GTP</name>
        <dbReference type="ChEBI" id="CHEBI:37565"/>
    </ligand>
</feature>
<dbReference type="Pfam" id="PF02881">
    <property type="entry name" value="SRP54_N"/>
    <property type="match status" value="1"/>
</dbReference>
<feature type="compositionally biased region" description="Pro residues" evidence="11">
    <location>
        <begin position="62"/>
        <end position="78"/>
    </location>
</feature>
<dbReference type="RefSeq" id="WP_123148788.1">
    <property type="nucleotide sequence ID" value="NZ_FUIG01000026.1"/>
</dbReference>
<feature type="compositionally biased region" description="Low complexity" evidence="11">
    <location>
        <begin position="146"/>
        <end position="155"/>
    </location>
</feature>
<dbReference type="InterPro" id="IPR027417">
    <property type="entry name" value="P-loop_NTPase"/>
</dbReference>
<evidence type="ECO:0000256" key="2">
    <source>
        <dbReference type="ARBA" id="ARBA00022475"/>
    </source>
</evidence>
<gene>
    <name evidence="10 13" type="primary">ftsY</name>
    <name evidence="13" type="ORF">BQ8482_20188</name>
</gene>
<name>A0A2P9AKB6_9HYPH</name>
<comment type="subcellular location">
    <subcellularLocation>
        <location evidence="1">Cell inner membrane</location>
        <topology evidence="1">Peripheral membrane protein</topology>
        <orientation evidence="1">Cytoplasmic side</orientation>
    </subcellularLocation>
    <subcellularLocation>
        <location evidence="10">Cell membrane</location>
        <topology evidence="10">Peripheral membrane protein</topology>
        <orientation evidence="10">Cytoplasmic side</orientation>
    </subcellularLocation>
    <subcellularLocation>
        <location evidence="10">Cytoplasm</location>
    </subcellularLocation>
</comment>
<reference evidence="14" key="1">
    <citation type="submission" date="2016-12" db="EMBL/GenBank/DDBJ databases">
        <authorList>
            <person name="Brunel B."/>
        </authorList>
    </citation>
    <scope>NUCLEOTIDE SEQUENCE [LARGE SCALE GENOMIC DNA]</scope>
</reference>
<accession>A0A2P9AKB6</accession>
<keyword evidence="4 10" id="KW-0547">Nucleotide-binding</keyword>
<dbReference type="SMART" id="SM00963">
    <property type="entry name" value="SRP54_N"/>
    <property type="match status" value="1"/>
</dbReference>
<evidence type="ECO:0000256" key="3">
    <source>
        <dbReference type="ARBA" id="ARBA00022490"/>
    </source>
</evidence>
<keyword evidence="8 10" id="KW-0675">Receptor</keyword>
<dbReference type="GO" id="GO:0005047">
    <property type="term" value="F:signal recognition particle binding"/>
    <property type="evidence" value="ECO:0007669"/>
    <property type="project" value="TreeGrafter"/>
</dbReference>
<feature type="compositionally biased region" description="Low complexity" evidence="11">
    <location>
        <begin position="85"/>
        <end position="99"/>
    </location>
</feature>
<dbReference type="GO" id="GO:0003924">
    <property type="term" value="F:GTPase activity"/>
    <property type="evidence" value="ECO:0007669"/>
    <property type="project" value="UniProtKB-UniRule"/>
</dbReference>
<sequence length="576" mass="61540">MAGFLKKIFSFGKKEVVEERIDETTPLPPIKWDALEALKPATEQAVPEFLKREEPRPEAEAAPPPPVEAEAPPAPLPAPVEEAEPAPIISPEPQIQPEHAPVEEPKPEPAPTVPPEPEIQTEPAPVEELRPPEPETAAEEPEPEEIPAAPVIAEPVPAPEPQEILEPEPQPPEIAPFQPEKQPEPEPVEMPAPPAKAPSTAPEPEAPPAEIPPPIRQPAPIEAKPVLAEIAPEPEAVPQPPPEPKPAPGKVTVTKKVEQKAEPQKAPGPAPKRSWFQRMKEGLARSSRELSGNIAGVFTKRKLDEDTLQDLEDVLIRADLGMETALRITDSLAASRYGKDVSETEVRAIMASEVEKVLTHVAMPLELDLSHKPHVILVVGVNGTGKTTTIGKLAAKLTDGGLSVMLAAGDTFRAAAIEQLKIWGERTKSPVIASKLGADAAGLAYDAFEQARQAGSDVLIIDTAGRLQNKTELMAELEKIVRVLGKLDPEAPHTVLQTVDATTGQNALNQVEIFRNVAGVNGLVMTKLDGTARGGILVAIAAKHKLPVYFIGVGEQVDDLEPFSASEFARAIAGVA</sequence>
<evidence type="ECO:0000256" key="9">
    <source>
        <dbReference type="ARBA" id="ARBA00048027"/>
    </source>
</evidence>
<proteinExistence type="inferred from homology"/>
<dbReference type="GO" id="GO:0005525">
    <property type="term" value="F:GTP binding"/>
    <property type="evidence" value="ECO:0007669"/>
    <property type="project" value="UniProtKB-UniRule"/>
</dbReference>
<dbReference type="InterPro" id="IPR013822">
    <property type="entry name" value="Signal_recog_particl_SRP54_hlx"/>
</dbReference>
<dbReference type="InterPro" id="IPR042101">
    <property type="entry name" value="SRP54_N_sf"/>
</dbReference>
<dbReference type="Pfam" id="PF00448">
    <property type="entry name" value="SRP54"/>
    <property type="match status" value="1"/>
</dbReference>
<dbReference type="EMBL" id="FUIG01000026">
    <property type="protein sequence ID" value="SJM31573.1"/>
    <property type="molecule type" value="Genomic_DNA"/>
</dbReference>
<dbReference type="PROSITE" id="PS00300">
    <property type="entry name" value="SRP54"/>
    <property type="match status" value="1"/>
</dbReference>
<dbReference type="GO" id="GO:0005737">
    <property type="term" value="C:cytoplasm"/>
    <property type="evidence" value="ECO:0007669"/>
    <property type="project" value="UniProtKB-SubCell"/>
</dbReference>
<comment type="subunit">
    <text evidence="10">Part of the signal recognition particle protein translocation system, which is composed of SRP and FtsY. SRP is a ribonucleoprotein composed of Ffh and a 4.5S RNA molecule.</text>
</comment>
<dbReference type="InterPro" id="IPR004390">
    <property type="entry name" value="SR_rcpt_FtsY"/>
</dbReference>
<feature type="domain" description="SRP54-type proteins GTP-binding" evidence="12">
    <location>
        <begin position="547"/>
        <end position="560"/>
    </location>
</feature>
<dbReference type="EC" id="3.6.5.4" evidence="10"/>
<dbReference type="SMART" id="SM00382">
    <property type="entry name" value="AAA"/>
    <property type="match status" value="1"/>
</dbReference>
<comment type="catalytic activity">
    <reaction evidence="9 10">
        <text>GTP + H2O = GDP + phosphate + H(+)</text>
        <dbReference type="Rhea" id="RHEA:19669"/>
        <dbReference type="ChEBI" id="CHEBI:15377"/>
        <dbReference type="ChEBI" id="CHEBI:15378"/>
        <dbReference type="ChEBI" id="CHEBI:37565"/>
        <dbReference type="ChEBI" id="CHEBI:43474"/>
        <dbReference type="ChEBI" id="CHEBI:58189"/>
        <dbReference type="EC" id="3.6.5.4"/>
    </reaction>
</comment>
<dbReference type="SUPFAM" id="SSF47364">
    <property type="entry name" value="Domain of the SRP/SRP receptor G-proteins"/>
    <property type="match status" value="1"/>
</dbReference>
<comment type="function">
    <text evidence="10">Involved in targeting and insertion of nascent membrane proteins into the cytoplasmic membrane. Acts as a receptor for the complex formed by the signal recognition particle (SRP) and the ribosome-nascent chain (RNC). Interaction with SRP-RNC leads to the transfer of the RNC complex to the Sec translocase for insertion into the membrane, the hydrolysis of GTP by both Ffh and FtsY, and the dissociation of the SRP-FtsY complex into the individual components.</text>
</comment>
<dbReference type="InterPro" id="IPR036225">
    <property type="entry name" value="SRP/SRP_N"/>
</dbReference>
<dbReference type="GO" id="GO:0006614">
    <property type="term" value="P:SRP-dependent cotranslational protein targeting to membrane"/>
    <property type="evidence" value="ECO:0007669"/>
    <property type="project" value="InterPro"/>
</dbReference>
<evidence type="ECO:0000313" key="14">
    <source>
        <dbReference type="Proteomes" id="UP000245698"/>
    </source>
</evidence>
<dbReference type="Gene3D" id="1.20.120.140">
    <property type="entry name" value="Signal recognition particle SRP54, nucleotide-binding domain"/>
    <property type="match status" value="1"/>
</dbReference>
<dbReference type="FunFam" id="3.40.50.300:FF:000053">
    <property type="entry name" value="Signal recognition particle receptor FtsY"/>
    <property type="match status" value="1"/>
</dbReference>
<dbReference type="InterPro" id="IPR000897">
    <property type="entry name" value="SRP54_GTPase_dom"/>
</dbReference>
<dbReference type="Gene3D" id="3.40.50.300">
    <property type="entry name" value="P-loop containing nucleotide triphosphate hydrolases"/>
    <property type="match status" value="1"/>
</dbReference>
<evidence type="ECO:0000256" key="1">
    <source>
        <dbReference type="ARBA" id="ARBA00004515"/>
    </source>
</evidence>
<dbReference type="InterPro" id="IPR003593">
    <property type="entry name" value="AAA+_ATPase"/>
</dbReference>
<dbReference type="SUPFAM" id="SSF52540">
    <property type="entry name" value="P-loop containing nucleoside triphosphate hydrolases"/>
    <property type="match status" value="1"/>
</dbReference>
<protein>
    <recommendedName>
        <fullName evidence="10">Signal recognition particle receptor FtsY</fullName>
        <shortName evidence="10">SRP receptor</shortName>
        <ecNumber evidence="10">3.6.5.4</ecNumber>
    </recommendedName>
</protein>
<dbReference type="SMART" id="SM00962">
    <property type="entry name" value="SRP54"/>
    <property type="match status" value="1"/>
</dbReference>
<dbReference type="Proteomes" id="UP000245698">
    <property type="component" value="Unassembled WGS sequence"/>
</dbReference>
<keyword evidence="6 10" id="KW-0342">GTP-binding</keyword>
<dbReference type="HAMAP" id="MF_00920">
    <property type="entry name" value="FtsY"/>
    <property type="match status" value="1"/>
</dbReference>
<feature type="compositionally biased region" description="Low complexity" evidence="11">
    <location>
        <begin position="218"/>
        <end position="234"/>
    </location>
</feature>
<keyword evidence="14" id="KW-1185">Reference proteome</keyword>
<evidence type="ECO:0000256" key="8">
    <source>
        <dbReference type="ARBA" id="ARBA00023170"/>
    </source>
</evidence>
<dbReference type="CDD" id="cd17874">
    <property type="entry name" value="FtsY"/>
    <property type="match status" value="1"/>
</dbReference>
<feature type="binding site" evidence="10">
    <location>
        <begin position="380"/>
        <end position="387"/>
    </location>
    <ligand>
        <name>GTP</name>
        <dbReference type="ChEBI" id="CHEBI:37565"/>
    </ligand>
</feature>
<evidence type="ECO:0000256" key="7">
    <source>
        <dbReference type="ARBA" id="ARBA00023136"/>
    </source>
</evidence>
<evidence type="ECO:0000259" key="12">
    <source>
        <dbReference type="PROSITE" id="PS00300"/>
    </source>
</evidence>
<feature type="compositionally biased region" description="Pro residues" evidence="11">
    <location>
        <begin position="235"/>
        <end position="247"/>
    </location>
</feature>
<dbReference type="PANTHER" id="PTHR43134:SF1">
    <property type="entry name" value="SIGNAL RECOGNITION PARTICLE RECEPTOR SUBUNIT ALPHA"/>
    <property type="match status" value="1"/>
</dbReference>
<comment type="similarity">
    <text evidence="10">Belongs to the GTP-binding SRP family. FtsY subfamily.</text>
</comment>
<keyword evidence="3 10" id="KW-0963">Cytoplasm</keyword>
<evidence type="ECO:0000256" key="5">
    <source>
        <dbReference type="ARBA" id="ARBA00022801"/>
    </source>
</evidence>
<dbReference type="PANTHER" id="PTHR43134">
    <property type="entry name" value="SIGNAL RECOGNITION PARTICLE RECEPTOR SUBUNIT ALPHA"/>
    <property type="match status" value="1"/>
</dbReference>
<keyword evidence="7 10" id="KW-0472">Membrane</keyword>
<dbReference type="NCBIfam" id="TIGR00064">
    <property type="entry name" value="ftsY"/>
    <property type="match status" value="1"/>
</dbReference>
<dbReference type="GO" id="GO:0005886">
    <property type="term" value="C:plasma membrane"/>
    <property type="evidence" value="ECO:0007669"/>
    <property type="project" value="UniProtKB-SubCell"/>
</dbReference>
<keyword evidence="2 10" id="KW-1003">Cell membrane</keyword>
<feature type="compositionally biased region" description="Basic and acidic residues" evidence="11">
    <location>
        <begin position="49"/>
        <end position="59"/>
    </location>
</feature>
<evidence type="ECO:0000256" key="4">
    <source>
        <dbReference type="ARBA" id="ARBA00022741"/>
    </source>
</evidence>
<evidence type="ECO:0000256" key="6">
    <source>
        <dbReference type="ARBA" id="ARBA00023134"/>
    </source>
</evidence>
<evidence type="ECO:0000256" key="11">
    <source>
        <dbReference type="SAM" id="MobiDB-lite"/>
    </source>
</evidence>
<evidence type="ECO:0000256" key="10">
    <source>
        <dbReference type="HAMAP-Rule" id="MF_00920"/>
    </source>
</evidence>
<feature type="region of interest" description="Disordered" evidence="11">
    <location>
        <begin position="43"/>
        <end position="275"/>
    </location>
</feature>
<keyword evidence="5 10" id="KW-0378">Hydrolase</keyword>
<feature type="compositionally biased region" description="Acidic residues" evidence="11">
    <location>
        <begin position="136"/>
        <end position="145"/>
    </location>
</feature>
<evidence type="ECO:0000313" key="13">
    <source>
        <dbReference type="EMBL" id="SJM31573.1"/>
    </source>
</evidence>